<dbReference type="InterPro" id="IPR028082">
    <property type="entry name" value="Peripla_BP_I"/>
</dbReference>
<dbReference type="EMBL" id="RCUX01000010">
    <property type="protein sequence ID" value="RLP74549.1"/>
    <property type="molecule type" value="Genomic_DNA"/>
</dbReference>
<dbReference type="GO" id="GO:0030246">
    <property type="term" value="F:carbohydrate binding"/>
    <property type="evidence" value="ECO:0007669"/>
    <property type="project" value="UniProtKB-ARBA"/>
</dbReference>
<protein>
    <submittedName>
        <fullName evidence="6">Sugar ABC transporter substrate-binding protein</fullName>
    </submittedName>
</protein>
<feature type="chain" id="PRO_5018057226" evidence="4">
    <location>
        <begin position="25"/>
        <end position="337"/>
    </location>
</feature>
<gene>
    <name evidence="6" type="ORF">D9V32_12735</name>
</gene>
<dbReference type="InterPro" id="IPR025997">
    <property type="entry name" value="SBP_2_dom"/>
</dbReference>
<reference evidence="6 7" key="1">
    <citation type="submission" date="2018-10" db="EMBL/GenBank/DDBJ databases">
        <authorList>
            <person name="Li J."/>
        </authorList>
    </citation>
    <scope>NUCLEOTIDE SEQUENCE [LARGE SCALE GENOMIC DNA]</scope>
    <source>
        <strain evidence="6 7">IF 016277</strain>
    </source>
</reference>
<dbReference type="PANTHER" id="PTHR46847:SF1">
    <property type="entry name" value="D-ALLOSE-BINDING PERIPLASMIC PROTEIN-RELATED"/>
    <property type="match status" value="1"/>
</dbReference>
<comment type="caution">
    <text evidence="6">The sequence shown here is derived from an EMBL/GenBank/DDBJ whole genome shotgun (WGS) entry which is preliminary data.</text>
</comment>
<feature type="domain" description="Periplasmic binding protein" evidence="5">
    <location>
        <begin position="45"/>
        <end position="303"/>
    </location>
</feature>
<evidence type="ECO:0000256" key="1">
    <source>
        <dbReference type="ARBA" id="ARBA00004196"/>
    </source>
</evidence>
<evidence type="ECO:0000259" key="5">
    <source>
        <dbReference type="Pfam" id="PF13407"/>
    </source>
</evidence>
<dbReference type="Proteomes" id="UP000272503">
    <property type="component" value="Unassembled WGS sequence"/>
</dbReference>
<dbReference type="SUPFAM" id="SSF53822">
    <property type="entry name" value="Periplasmic binding protein-like I"/>
    <property type="match status" value="1"/>
</dbReference>
<evidence type="ECO:0000256" key="4">
    <source>
        <dbReference type="SAM" id="SignalP"/>
    </source>
</evidence>
<evidence type="ECO:0000313" key="6">
    <source>
        <dbReference type="EMBL" id="RLP74549.1"/>
    </source>
</evidence>
<dbReference type="PROSITE" id="PS51257">
    <property type="entry name" value="PROKAR_LIPOPROTEIN"/>
    <property type="match status" value="1"/>
</dbReference>
<dbReference type="PANTHER" id="PTHR46847">
    <property type="entry name" value="D-ALLOSE-BINDING PERIPLASMIC PROTEIN-RELATED"/>
    <property type="match status" value="1"/>
</dbReference>
<dbReference type="Pfam" id="PF13407">
    <property type="entry name" value="Peripla_BP_4"/>
    <property type="match status" value="1"/>
</dbReference>
<comment type="subcellular location">
    <subcellularLocation>
        <location evidence="1">Cell envelope</location>
    </subcellularLocation>
</comment>
<dbReference type="AlphaFoldDB" id="A0A3L7A2T0"/>
<sequence>MKARRVLIASIAAAALALTGCASGADEPGTSGAQVTFEKKNPLKIGYSTYDLQSPYWQAYTKGIKDEGAAQKIEIVVADQKSSEQNQVSGSADLINQGISALIITPVQPPALPATITAAHNAKIPIIVADIGAEGDYDAFILSDNRAGGALAAKEIESKLAAKSGTKKVGVIELHSGSAVGDDRVGGFKDEIAKNKDFEIVASLDGNDTVEGGFKAAQDMLAANPDLDAIYAANDPSAQGAARALQAAGKSLSSGFVLVGFNGDDPSLDLIKSGEQSATIAQDPYGQGRLAVKTAIALLDGKDAGFSNAEKRVIEFPVTVVNSDNLESFRAERAKQG</sequence>
<organism evidence="6 7">
    <name type="scientific">Mycetocola tolaasinivorans</name>
    <dbReference type="NCBI Taxonomy" id="76635"/>
    <lineage>
        <taxon>Bacteria</taxon>
        <taxon>Bacillati</taxon>
        <taxon>Actinomycetota</taxon>
        <taxon>Actinomycetes</taxon>
        <taxon>Micrococcales</taxon>
        <taxon>Microbacteriaceae</taxon>
        <taxon>Mycetocola</taxon>
    </lineage>
</organism>
<dbReference type="OrthoDB" id="9813037at2"/>
<evidence type="ECO:0000256" key="3">
    <source>
        <dbReference type="ARBA" id="ARBA00022729"/>
    </source>
</evidence>
<accession>A0A3L7A2T0</accession>
<evidence type="ECO:0000313" key="7">
    <source>
        <dbReference type="Proteomes" id="UP000272503"/>
    </source>
</evidence>
<comment type="similarity">
    <text evidence="2">Belongs to the bacterial solute-binding protein 2 family.</text>
</comment>
<dbReference type="RefSeq" id="WP_121649297.1">
    <property type="nucleotide sequence ID" value="NZ_RCUX01000010.1"/>
</dbReference>
<proteinExistence type="inferred from homology"/>
<keyword evidence="7" id="KW-1185">Reference proteome</keyword>
<dbReference type="GO" id="GO:0030313">
    <property type="term" value="C:cell envelope"/>
    <property type="evidence" value="ECO:0007669"/>
    <property type="project" value="UniProtKB-SubCell"/>
</dbReference>
<keyword evidence="3 4" id="KW-0732">Signal</keyword>
<evidence type="ECO:0000256" key="2">
    <source>
        <dbReference type="ARBA" id="ARBA00007639"/>
    </source>
</evidence>
<feature type="signal peptide" evidence="4">
    <location>
        <begin position="1"/>
        <end position="24"/>
    </location>
</feature>
<dbReference type="Gene3D" id="3.40.50.2300">
    <property type="match status" value="2"/>
</dbReference>
<name>A0A3L7A2T0_9MICO</name>